<gene>
    <name evidence="1" type="ORF">B1B_14718</name>
</gene>
<name>T1AGD9_9ZZZZ</name>
<proteinExistence type="predicted"/>
<reference evidence="1" key="1">
    <citation type="submission" date="2013-08" db="EMBL/GenBank/DDBJ databases">
        <authorList>
            <person name="Mendez C."/>
            <person name="Richter M."/>
            <person name="Ferrer M."/>
            <person name="Sanchez J."/>
        </authorList>
    </citation>
    <scope>NUCLEOTIDE SEQUENCE</scope>
</reference>
<organism evidence="1">
    <name type="scientific">mine drainage metagenome</name>
    <dbReference type="NCBI Taxonomy" id="410659"/>
    <lineage>
        <taxon>unclassified sequences</taxon>
        <taxon>metagenomes</taxon>
        <taxon>ecological metagenomes</taxon>
    </lineage>
</organism>
<protein>
    <submittedName>
        <fullName evidence="1">Uncharacterized protein</fullName>
    </submittedName>
</protein>
<dbReference type="AlphaFoldDB" id="T1AGD9"/>
<accession>T1AGD9</accession>
<reference evidence="1" key="2">
    <citation type="journal article" date="2014" name="ISME J.">
        <title>Microbial stratification in low pH oxic and suboxic macroscopic growths along an acid mine drainage.</title>
        <authorList>
            <person name="Mendez-Garcia C."/>
            <person name="Mesa V."/>
            <person name="Sprenger R.R."/>
            <person name="Richter M."/>
            <person name="Diez M.S."/>
            <person name="Solano J."/>
            <person name="Bargiela R."/>
            <person name="Golyshina O.V."/>
            <person name="Manteca A."/>
            <person name="Ramos J.L."/>
            <person name="Gallego J.R."/>
            <person name="Llorente I."/>
            <person name="Martins Dos Santos V.A."/>
            <person name="Jensen O.N."/>
            <person name="Pelaez A.I."/>
            <person name="Sanchez J."/>
            <person name="Ferrer M."/>
        </authorList>
    </citation>
    <scope>NUCLEOTIDE SEQUENCE</scope>
</reference>
<sequence length="435" mass="49158">RTDVRAIAARDGVTDGLVLVLATVEPCGSFTVQGNRATHRLEVHHRWRKGLTFYFYYLDRRLGLIHVRLQSWFPFALQVWCNGHAALAQALDARGIGYTVHANSFTHVDDLPVAQQCADRFATRRWLPWLTAVAHRVNPMLAVVEQAGFGSYYWVVDQSEVSTDVLFRARPALEAVTPELFHHATTTFASEDILRFLGRTPHPALRAEVGTSTRRREEGWRVKHRLGRNSIKVYDKGSCLRVETTINDPSALRAWRTTETVTGPRRRRHLVRRRQLAPVRKGLANLRTLYQAGRAANGRYLDALATAARHGTAIRQVDRLCRPCVRGRQRHGAFSPLAARDLAIFRAVCAGEHTLTGFANRDLARRLHPRPPRDATERTRRCAATSRLIAKLRGHGLIRKLPTRRRYRPTCHGLALLTAILTVHDREIPTTLAAA</sequence>
<feature type="non-terminal residue" evidence="1">
    <location>
        <position position="1"/>
    </location>
</feature>
<comment type="caution">
    <text evidence="1">The sequence shown here is derived from an EMBL/GenBank/DDBJ whole genome shotgun (WGS) entry which is preliminary data.</text>
</comment>
<evidence type="ECO:0000313" key="1">
    <source>
        <dbReference type="EMBL" id="EQD40995.1"/>
    </source>
</evidence>
<dbReference type="EMBL" id="AUZY01009771">
    <property type="protein sequence ID" value="EQD40995.1"/>
    <property type="molecule type" value="Genomic_DNA"/>
</dbReference>